<organism evidence="2 3">
    <name type="scientific">Actinopolymorpha pittospori</name>
    <dbReference type="NCBI Taxonomy" id="648752"/>
    <lineage>
        <taxon>Bacteria</taxon>
        <taxon>Bacillati</taxon>
        <taxon>Actinomycetota</taxon>
        <taxon>Actinomycetes</taxon>
        <taxon>Propionibacteriales</taxon>
        <taxon>Actinopolymorphaceae</taxon>
        <taxon>Actinopolymorpha</taxon>
    </lineage>
</organism>
<evidence type="ECO:0000313" key="3">
    <source>
        <dbReference type="Proteomes" id="UP000638648"/>
    </source>
</evidence>
<dbReference type="PROSITE" id="PS50846">
    <property type="entry name" value="HMA_2"/>
    <property type="match status" value="1"/>
</dbReference>
<reference evidence="2" key="1">
    <citation type="submission" date="2020-10" db="EMBL/GenBank/DDBJ databases">
        <title>Sequencing the genomes of 1000 actinobacteria strains.</title>
        <authorList>
            <person name="Klenk H.-P."/>
        </authorList>
    </citation>
    <scope>NUCLEOTIDE SEQUENCE</scope>
    <source>
        <strain evidence="2">DSM 45354</strain>
    </source>
</reference>
<accession>A0A927MRU7</accession>
<dbReference type="InterPro" id="IPR006121">
    <property type="entry name" value="HMA_dom"/>
</dbReference>
<dbReference type="AlphaFoldDB" id="A0A927MRU7"/>
<name>A0A927MRU7_9ACTN</name>
<proteinExistence type="predicted"/>
<evidence type="ECO:0000313" key="2">
    <source>
        <dbReference type="EMBL" id="MBE1605721.1"/>
    </source>
</evidence>
<keyword evidence="3" id="KW-1185">Reference proteome</keyword>
<evidence type="ECO:0000259" key="1">
    <source>
        <dbReference type="PROSITE" id="PS50846"/>
    </source>
</evidence>
<comment type="caution">
    <text evidence="2">The sequence shown here is derived from an EMBL/GenBank/DDBJ whole genome shotgun (WGS) entry which is preliminary data.</text>
</comment>
<gene>
    <name evidence="2" type="ORF">HEB94_002569</name>
</gene>
<dbReference type="RefSeq" id="WP_192749986.1">
    <property type="nucleotide sequence ID" value="NZ_BAABJL010000034.1"/>
</dbReference>
<dbReference type="CDD" id="cd00371">
    <property type="entry name" value="HMA"/>
    <property type="match status" value="1"/>
</dbReference>
<dbReference type="InterPro" id="IPR036163">
    <property type="entry name" value="HMA_dom_sf"/>
</dbReference>
<dbReference type="Gene3D" id="3.30.70.100">
    <property type="match status" value="1"/>
</dbReference>
<dbReference type="Proteomes" id="UP000638648">
    <property type="component" value="Unassembled WGS sequence"/>
</dbReference>
<dbReference type="EMBL" id="JADBEM010000001">
    <property type="protein sequence ID" value="MBE1605721.1"/>
    <property type="molecule type" value="Genomic_DNA"/>
</dbReference>
<dbReference type="GO" id="GO:0046872">
    <property type="term" value="F:metal ion binding"/>
    <property type="evidence" value="ECO:0007669"/>
    <property type="project" value="InterPro"/>
</dbReference>
<dbReference type="SUPFAM" id="SSF55008">
    <property type="entry name" value="HMA, heavy metal-associated domain"/>
    <property type="match status" value="1"/>
</dbReference>
<dbReference type="Pfam" id="PF00403">
    <property type="entry name" value="HMA"/>
    <property type="match status" value="1"/>
</dbReference>
<sequence length="68" mass="6782">MSTSTYVVAGMTCSGCAGRVRSAVGKVAGVTDVGVDPVTGQVTIASDGTLDDSKVRDAVKAAGYEVKD</sequence>
<feature type="domain" description="HMA" evidence="1">
    <location>
        <begin position="2"/>
        <end position="67"/>
    </location>
</feature>
<protein>
    <submittedName>
        <fullName evidence="2">Copper chaperone CopZ</fullName>
    </submittedName>
</protein>